<evidence type="ECO:0000313" key="1">
    <source>
        <dbReference type="EMBL" id="AIO02737.1"/>
    </source>
</evidence>
<organism evidence="1 2">
    <name type="scientific">Leishmania panamensis</name>
    <dbReference type="NCBI Taxonomy" id="5679"/>
    <lineage>
        <taxon>Eukaryota</taxon>
        <taxon>Discoba</taxon>
        <taxon>Euglenozoa</taxon>
        <taxon>Kinetoplastea</taxon>
        <taxon>Metakinetoplastina</taxon>
        <taxon>Trypanosomatida</taxon>
        <taxon>Trypanosomatidae</taxon>
        <taxon>Leishmaniinae</taxon>
        <taxon>Leishmania</taxon>
        <taxon>Leishmania guyanensis species complex</taxon>
    </lineage>
</organism>
<accession>A0A088SLQ1</accession>
<dbReference type="AlphaFoldDB" id="A0A088SLQ1"/>
<gene>
    <name evidence="1" type="ORF">LPMP_356080</name>
</gene>
<keyword evidence="2" id="KW-1185">Reference proteome</keyword>
<dbReference type="EMBL" id="CP009404">
    <property type="protein sequence ID" value="AIO02737.1"/>
    <property type="molecule type" value="Genomic_DNA"/>
</dbReference>
<dbReference type="Proteomes" id="UP000063063">
    <property type="component" value="Chromosome 35"/>
</dbReference>
<dbReference type="VEuPathDB" id="TriTrypDB:LPAL13_350069200"/>
<dbReference type="RefSeq" id="XP_010703537.1">
    <property type="nucleotide sequence ID" value="XM_010705235.1"/>
</dbReference>
<dbReference type="OrthoDB" id="266822at2759"/>
<name>A0A088SLQ1_LEIPA</name>
<dbReference type="eggNOG" id="ENOG502SQGE">
    <property type="taxonomic scope" value="Eukaryota"/>
</dbReference>
<proteinExistence type="predicted"/>
<reference evidence="1 2" key="1">
    <citation type="journal article" date="2015" name="Sci. Rep.">
        <title>The genome of Leishmania panamensis: insights into genomics of the L. (Viannia) subgenus.</title>
        <authorList>
            <person name="Llanes A."/>
            <person name="Restrepo C.M."/>
            <person name="Vecchio G.D."/>
            <person name="Anguizola F.J."/>
            <person name="Lleonart R."/>
        </authorList>
    </citation>
    <scope>NUCLEOTIDE SEQUENCE [LARGE SCALE GENOMIC DNA]</scope>
    <source>
        <strain evidence="1 2">MHOM/PA/94/PSC-1</strain>
    </source>
</reference>
<protein>
    <submittedName>
        <fullName evidence="1">Uncharacterized protein</fullName>
    </submittedName>
</protein>
<dbReference type="VEuPathDB" id="TriTrypDB:LPMP_356080"/>
<dbReference type="GeneID" id="22579636"/>
<sequence length="523" mass="56892">MYSDSDIDGYVSEVFSESSDLLTNSEEASLLLEKHEQAISTLVSGYACVFEASDGFFRTQFGSHFLSPDAEDQAMAAVCTCRLSATDVAELLHVPAEEQIADNLRNNGDASPSCAAMPSDHPLTATSLQLSESLKAWVEEGKSSPASRFLCANRESCILIPVDKALNRTMLCSAHQELFVGTKGVGGEGLDIVPGYDHSKAIGWALPLSTDPAVLDVLKSLHPGWRGATPSDVRFWTKSQSKTGSTCIANKVQPKPSRRTWTRGAAMLMLSKERLLARIAAAGDWSNITFVAVDTEAYAVMAHSVPLPAEYAFLPIHSSHASTSSAVLSPLHFFCHPGNVEAENEENVLYNCLNTHLIPYHSATFLTDNFYDKAVLVDRQFVRNPSVILISKGAPSSPTLMDMQALRWLYAAAALQWHNGHTFTALEEKGALEVGNWIPSAEDIYCFDISVLEAVALERGGIADSQGTPSLTHRPNRGARREENGYCWYHSVVNECDLIQGDVHCAMHDAYTLAGRIKAVLPA</sequence>
<dbReference type="KEGG" id="lpan:LPMP_356080"/>
<evidence type="ECO:0000313" key="2">
    <source>
        <dbReference type="Proteomes" id="UP000063063"/>
    </source>
</evidence>